<dbReference type="InterPro" id="IPR036412">
    <property type="entry name" value="HAD-like_sf"/>
</dbReference>
<dbReference type="SUPFAM" id="SSF56784">
    <property type="entry name" value="HAD-like"/>
    <property type="match status" value="1"/>
</dbReference>
<dbReference type="Gene3D" id="3.40.50.1000">
    <property type="entry name" value="HAD superfamily/HAD-like"/>
    <property type="match status" value="1"/>
</dbReference>
<evidence type="ECO:0000313" key="1">
    <source>
        <dbReference type="EMBL" id="KAJ8975745.1"/>
    </source>
</evidence>
<dbReference type="InterPro" id="IPR006439">
    <property type="entry name" value="HAD-SF_hydro_IA"/>
</dbReference>
<reference evidence="1" key="1">
    <citation type="journal article" date="2023" name="Insect Mol. Biol.">
        <title>Genome sequencing provides insights into the evolution of gene families encoding plant cell wall-degrading enzymes in longhorned beetles.</title>
        <authorList>
            <person name="Shin N.R."/>
            <person name="Okamura Y."/>
            <person name="Kirsch R."/>
            <person name="Pauchet Y."/>
        </authorList>
    </citation>
    <scope>NUCLEOTIDE SEQUENCE</scope>
    <source>
        <strain evidence="1">MMC_N1</strain>
    </source>
</reference>
<protein>
    <recommendedName>
        <fullName evidence="3">Rhythmically expressed gene 2 protein</fullName>
    </recommendedName>
</protein>
<dbReference type="SFLD" id="SFLDG01129">
    <property type="entry name" value="C1.5:_HAD__Beta-PGM__Phosphata"/>
    <property type="match status" value="1"/>
</dbReference>
<dbReference type="Gene3D" id="1.10.150.720">
    <property type="entry name" value="Haloacid dehalogenase-like hydrolase"/>
    <property type="match status" value="1"/>
</dbReference>
<dbReference type="NCBIfam" id="TIGR01549">
    <property type="entry name" value="HAD-SF-IA-v1"/>
    <property type="match status" value="1"/>
</dbReference>
<dbReference type="EMBL" id="JAPWTJ010000772">
    <property type="protein sequence ID" value="KAJ8975745.1"/>
    <property type="molecule type" value="Genomic_DNA"/>
</dbReference>
<dbReference type="InterPro" id="IPR044924">
    <property type="entry name" value="HAD-SF_hydro_IA_REG-2-like_cap"/>
</dbReference>
<dbReference type="PANTHER" id="PTHR46191:SF2">
    <property type="entry name" value="HALOACID DEHALOGENASE-LIKE HYDROLASE DOMAIN-CONTAINING PROTEIN 3"/>
    <property type="match status" value="1"/>
</dbReference>
<gene>
    <name evidence="1" type="ORF">NQ317_015367</name>
</gene>
<dbReference type="InterPro" id="IPR011949">
    <property type="entry name" value="HAD-SF_hydro_IA_REG-2-like"/>
</dbReference>
<dbReference type="InterPro" id="IPR023214">
    <property type="entry name" value="HAD_sf"/>
</dbReference>
<accession>A0ABQ9JC24</accession>
<proteinExistence type="predicted"/>
<comment type="caution">
    <text evidence="1">The sequence shown here is derived from an EMBL/GenBank/DDBJ whole genome shotgun (WGS) entry which is preliminary data.</text>
</comment>
<dbReference type="InterPro" id="IPR051828">
    <property type="entry name" value="HAD-like_hydrolase_domain"/>
</dbReference>
<dbReference type="NCBIfam" id="TIGR02252">
    <property type="entry name" value="DREG-2"/>
    <property type="match status" value="1"/>
</dbReference>
<dbReference type="PANTHER" id="PTHR46191">
    <property type="match status" value="1"/>
</dbReference>
<evidence type="ECO:0008006" key="3">
    <source>
        <dbReference type="Google" id="ProtNLM"/>
    </source>
</evidence>
<dbReference type="Proteomes" id="UP001162164">
    <property type="component" value="Unassembled WGS sequence"/>
</dbReference>
<keyword evidence="2" id="KW-1185">Reference proteome</keyword>
<sequence>MFGSNLRLITFDVTNTLLKFRSAPGKQYGEIAAMYGVLCDPNTLTTNFKTHWHKMNQEHPNFGLYTGLGWENWWKTIVKCTFKDCQSNLNDKKLDAIATHLIEVYKTSSCWQPSHGVSGLLSYIRSRGIPMGIISNFDPRLSTTLVNTKLRHYFQFVLTSYEIGIEKPDPKIFEEAMHMSKLKNLKPNECLHIGDTVLLDYLGTRNSNWHGILINDKDPEHLKKKYSKIDENHLFSSLHHVHKYFIENSNEKLKAQSLC</sequence>
<organism evidence="1 2">
    <name type="scientific">Molorchus minor</name>
    <dbReference type="NCBI Taxonomy" id="1323400"/>
    <lineage>
        <taxon>Eukaryota</taxon>
        <taxon>Metazoa</taxon>
        <taxon>Ecdysozoa</taxon>
        <taxon>Arthropoda</taxon>
        <taxon>Hexapoda</taxon>
        <taxon>Insecta</taxon>
        <taxon>Pterygota</taxon>
        <taxon>Neoptera</taxon>
        <taxon>Endopterygota</taxon>
        <taxon>Coleoptera</taxon>
        <taxon>Polyphaga</taxon>
        <taxon>Cucujiformia</taxon>
        <taxon>Chrysomeloidea</taxon>
        <taxon>Cerambycidae</taxon>
        <taxon>Lamiinae</taxon>
        <taxon>Monochamini</taxon>
        <taxon>Molorchus</taxon>
    </lineage>
</organism>
<dbReference type="SFLD" id="SFLDS00003">
    <property type="entry name" value="Haloacid_Dehalogenase"/>
    <property type="match status" value="1"/>
</dbReference>
<evidence type="ECO:0000313" key="2">
    <source>
        <dbReference type="Proteomes" id="UP001162164"/>
    </source>
</evidence>
<name>A0ABQ9JC24_9CUCU</name>
<dbReference type="CDD" id="cd16415">
    <property type="entry name" value="HAD_dREG-2_like"/>
    <property type="match status" value="1"/>
</dbReference>
<dbReference type="Pfam" id="PF00702">
    <property type="entry name" value="Hydrolase"/>
    <property type="match status" value="1"/>
</dbReference>